<evidence type="ECO:0000256" key="3">
    <source>
        <dbReference type="ARBA" id="ARBA00022741"/>
    </source>
</evidence>
<dbReference type="InterPro" id="IPR003593">
    <property type="entry name" value="AAA+_ATPase"/>
</dbReference>
<dbReference type="InterPro" id="IPR003439">
    <property type="entry name" value="ABC_transporter-like_ATP-bd"/>
</dbReference>
<dbReference type="InterPro" id="IPR027417">
    <property type="entry name" value="P-loop_NTPase"/>
</dbReference>
<sequence>MGTVSVRNVKKKYALYRSRREKLKEAFSISGKKYHEDFYALKGVSFEVGQGECVGIIGLNGSGKSTLLKILAGVIRQTEGQVQVNGNVSALLELGAGFNPEYSGLENIYLSAMLMGCSRRETEQKLDSIIAFADIGEFIYQPVKSYSSGMFVRLAFAAAVMIDPDILMIDEALSVGDVFFQQKCYRKVRELAGNATVLIVSHDLHAVTKFCTRILVMDQGRIVYDGEPAEAVSQYFKLKQGHKNPVVQAGGRMNDSLFTEVFRKPPAECYSGKMQAVIEKYYYAIEGEAFAEICGQHDVVSVGLLVYCKKKMEHVIAGYQVRDKYGNEVFGETSLTSGVEQYMLGQGHSLVRFEFSWPQVREGDYFITLGIGEGIQVLEQTEQCWLNGIIHVNASTYGKTIFGIFNCKMDSFQIEELGQ</sequence>
<dbReference type="PROSITE" id="PS00211">
    <property type="entry name" value="ABC_TRANSPORTER_1"/>
    <property type="match status" value="1"/>
</dbReference>
<dbReference type="PANTHER" id="PTHR46743:SF2">
    <property type="entry name" value="TEICHOIC ACIDS EXPORT ATP-BINDING PROTEIN TAGH"/>
    <property type="match status" value="1"/>
</dbReference>
<evidence type="ECO:0000313" key="7">
    <source>
        <dbReference type="Proteomes" id="UP000012589"/>
    </source>
</evidence>
<dbReference type="EMBL" id="AQFT01000115">
    <property type="protein sequence ID" value="EMZ22921.1"/>
    <property type="molecule type" value="Genomic_DNA"/>
</dbReference>
<dbReference type="GO" id="GO:0016020">
    <property type="term" value="C:membrane"/>
    <property type="evidence" value="ECO:0007669"/>
    <property type="project" value="InterPro"/>
</dbReference>
<dbReference type="Proteomes" id="UP000012589">
    <property type="component" value="Unassembled WGS sequence"/>
</dbReference>
<dbReference type="GO" id="GO:0005524">
    <property type="term" value="F:ATP binding"/>
    <property type="evidence" value="ECO:0007669"/>
    <property type="project" value="UniProtKB-KW"/>
</dbReference>
<evidence type="ECO:0000259" key="5">
    <source>
        <dbReference type="PROSITE" id="PS50893"/>
    </source>
</evidence>
<organism evidence="6 7">
    <name type="scientific">Eubacterium plexicaudatum ASF492</name>
    <dbReference type="NCBI Taxonomy" id="1235802"/>
    <lineage>
        <taxon>Bacteria</taxon>
        <taxon>Bacillati</taxon>
        <taxon>Bacillota</taxon>
        <taxon>Clostridia</taxon>
        <taxon>Eubacteriales</taxon>
        <taxon>Eubacteriaceae</taxon>
        <taxon>Eubacterium</taxon>
    </lineage>
</organism>
<dbReference type="InterPro" id="IPR050683">
    <property type="entry name" value="Bact_Polysacc_Export_ATP-bd"/>
</dbReference>
<dbReference type="PATRIC" id="fig|1235802.3.peg.3998"/>
<dbReference type="InterPro" id="IPR029439">
    <property type="entry name" value="Wzt_C"/>
</dbReference>
<dbReference type="PROSITE" id="PS50893">
    <property type="entry name" value="ABC_TRANSPORTER_2"/>
    <property type="match status" value="1"/>
</dbReference>
<comment type="caution">
    <text evidence="6">The sequence shown here is derived from an EMBL/GenBank/DDBJ whole genome shotgun (WGS) entry which is preliminary data.</text>
</comment>
<dbReference type="SMART" id="SM00382">
    <property type="entry name" value="AAA"/>
    <property type="match status" value="1"/>
</dbReference>
<comment type="similarity">
    <text evidence="1">Belongs to the ABC transporter superfamily.</text>
</comment>
<proteinExistence type="inferred from homology"/>
<keyword evidence="2" id="KW-0813">Transport</keyword>
<keyword evidence="7" id="KW-1185">Reference proteome</keyword>
<evidence type="ECO:0000313" key="6">
    <source>
        <dbReference type="EMBL" id="EMZ22921.1"/>
    </source>
</evidence>
<dbReference type="OrthoDB" id="9778870at2"/>
<keyword evidence="4" id="KW-0067">ATP-binding</keyword>
<dbReference type="eggNOG" id="COG1134">
    <property type="taxonomic scope" value="Bacteria"/>
</dbReference>
<dbReference type="SUPFAM" id="SSF52540">
    <property type="entry name" value="P-loop containing nucleoside triphosphate hydrolases"/>
    <property type="match status" value="1"/>
</dbReference>
<name>N2A3Z0_9FIRM</name>
<dbReference type="CDD" id="cd03220">
    <property type="entry name" value="ABC_KpsT_Wzt"/>
    <property type="match status" value="1"/>
</dbReference>
<evidence type="ECO:0000256" key="2">
    <source>
        <dbReference type="ARBA" id="ARBA00022448"/>
    </source>
</evidence>
<dbReference type="InterPro" id="IPR017871">
    <property type="entry name" value="ABC_transporter-like_CS"/>
</dbReference>
<gene>
    <name evidence="6" type="ORF">C823_03790</name>
</gene>
<dbReference type="HOGENOM" id="CLU_000604_101_1_9"/>
<accession>N2A3Z0</accession>
<dbReference type="STRING" id="1235802.C823_03790"/>
<dbReference type="GO" id="GO:0016887">
    <property type="term" value="F:ATP hydrolysis activity"/>
    <property type="evidence" value="ECO:0007669"/>
    <property type="project" value="InterPro"/>
</dbReference>
<keyword evidence="3" id="KW-0547">Nucleotide-binding</keyword>
<dbReference type="Pfam" id="PF14524">
    <property type="entry name" value="Wzt_C"/>
    <property type="match status" value="1"/>
</dbReference>
<protein>
    <recommendedName>
        <fullName evidence="5">ABC transporter domain-containing protein</fullName>
    </recommendedName>
</protein>
<feature type="domain" description="ABC transporter" evidence="5">
    <location>
        <begin position="18"/>
        <end position="244"/>
    </location>
</feature>
<dbReference type="Gene3D" id="3.40.50.300">
    <property type="entry name" value="P-loop containing nucleotide triphosphate hydrolases"/>
    <property type="match status" value="1"/>
</dbReference>
<dbReference type="Gene3D" id="2.70.50.60">
    <property type="entry name" value="abc- transporter (atp binding component) like domain"/>
    <property type="match status" value="1"/>
</dbReference>
<dbReference type="AlphaFoldDB" id="N2A3Z0"/>
<reference evidence="6 7" key="1">
    <citation type="journal article" date="2014" name="Genome Announc.">
        <title>Draft genome sequences of the altered schaedler flora, a defined bacterial community from gnotobiotic mice.</title>
        <authorList>
            <person name="Wannemuehler M.J."/>
            <person name="Overstreet A.M."/>
            <person name="Ward D.V."/>
            <person name="Phillips G.J."/>
        </authorList>
    </citation>
    <scope>NUCLEOTIDE SEQUENCE [LARGE SCALE GENOMIC DNA]</scope>
    <source>
        <strain evidence="6 7">ASF492</strain>
    </source>
</reference>
<evidence type="ECO:0000256" key="4">
    <source>
        <dbReference type="ARBA" id="ARBA00022840"/>
    </source>
</evidence>
<dbReference type="Pfam" id="PF00005">
    <property type="entry name" value="ABC_tran"/>
    <property type="match status" value="1"/>
</dbReference>
<dbReference type="InterPro" id="IPR015860">
    <property type="entry name" value="ABC_transpr_TagH-like"/>
</dbReference>
<dbReference type="GO" id="GO:0140359">
    <property type="term" value="F:ABC-type transporter activity"/>
    <property type="evidence" value="ECO:0007669"/>
    <property type="project" value="InterPro"/>
</dbReference>
<evidence type="ECO:0000256" key="1">
    <source>
        <dbReference type="ARBA" id="ARBA00005417"/>
    </source>
</evidence>
<dbReference type="PANTHER" id="PTHR46743">
    <property type="entry name" value="TEICHOIC ACIDS EXPORT ATP-BINDING PROTEIN TAGH"/>
    <property type="match status" value="1"/>
</dbReference>